<keyword evidence="1" id="KW-0472">Membrane</keyword>
<gene>
    <name evidence="2" type="ORF">HMPREF3200_00996</name>
</gene>
<accession>A0A133KEF3</accession>
<dbReference type="STRING" id="33036.HMPREF3200_00996"/>
<sequence length="318" mass="37160">MTRDYRNVFLDDQIIIRLKEADKTLTIKDSPAGIKDCKESKPSNKLNLKLIMMALVAIIVFQSHYYFLFIFLLAYFILMKKPQASEGEGESDTEIVYKENILKPILAEICPGTSLDYSPANDYDVYEKLLPRADKYYSDCHIQFAFESKTEFSNMTAYHYRSSSKGKRIYIEDFDGQVMLIRQQTKLRGHIRIFPKKSYNGEDYNPYLKKLRDEREIISESLSFNENYAVFATDDFYTKLILDPSLIERLNAWSERMNICLYISESIIAIAFDSKASLFPCPSTINEVKNLTLVGEYERVRYLLGDYYELINIIRDKL</sequence>
<dbReference type="Proteomes" id="UP000070383">
    <property type="component" value="Unassembled WGS sequence"/>
</dbReference>
<evidence type="ECO:0000313" key="2">
    <source>
        <dbReference type="EMBL" id="KWZ77948.1"/>
    </source>
</evidence>
<dbReference type="AlphaFoldDB" id="A0A133KEF3"/>
<comment type="caution">
    <text evidence="2">The sequence shown here is derived from an EMBL/GenBank/DDBJ whole genome shotgun (WGS) entry which is preliminary data.</text>
</comment>
<dbReference type="OrthoDB" id="3264992at2"/>
<keyword evidence="1" id="KW-0812">Transmembrane</keyword>
<keyword evidence="1" id="KW-1133">Transmembrane helix</keyword>
<dbReference type="RefSeq" id="WP_060929387.1">
    <property type="nucleotide sequence ID" value="NZ_KQ955279.1"/>
</dbReference>
<feature type="transmembrane region" description="Helical" evidence="1">
    <location>
        <begin position="50"/>
        <end position="78"/>
    </location>
</feature>
<dbReference type="InterPro" id="IPR021484">
    <property type="entry name" value="DUF3137"/>
</dbReference>
<reference evidence="3" key="1">
    <citation type="submission" date="2016-01" db="EMBL/GenBank/DDBJ databases">
        <authorList>
            <person name="Mitreva M."/>
            <person name="Pepin K.H."/>
            <person name="Mihindukulasuriya K.A."/>
            <person name="Fulton R."/>
            <person name="Fronick C."/>
            <person name="O'Laughlin M."/>
            <person name="Miner T."/>
            <person name="Herter B."/>
            <person name="Rosa B.A."/>
            <person name="Cordes M."/>
            <person name="Tomlinson C."/>
            <person name="Wollam A."/>
            <person name="Palsikar V.B."/>
            <person name="Mardis E.R."/>
            <person name="Wilson R.K."/>
        </authorList>
    </citation>
    <scope>NUCLEOTIDE SEQUENCE [LARGE SCALE GENOMIC DNA]</scope>
    <source>
        <strain evidence="3">MJR8151</strain>
    </source>
</reference>
<evidence type="ECO:0000313" key="3">
    <source>
        <dbReference type="Proteomes" id="UP000070383"/>
    </source>
</evidence>
<keyword evidence="3" id="KW-1185">Reference proteome</keyword>
<protein>
    <recommendedName>
        <fullName evidence="4">DUF3137 domain-containing protein</fullName>
    </recommendedName>
</protein>
<evidence type="ECO:0000256" key="1">
    <source>
        <dbReference type="SAM" id="Phobius"/>
    </source>
</evidence>
<evidence type="ECO:0008006" key="4">
    <source>
        <dbReference type="Google" id="ProtNLM"/>
    </source>
</evidence>
<dbReference type="PATRIC" id="fig|33036.3.peg.989"/>
<organism evidence="2 3">
    <name type="scientific">Anaerococcus tetradius</name>
    <dbReference type="NCBI Taxonomy" id="33036"/>
    <lineage>
        <taxon>Bacteria</taxon>
        <taxon>Bacillati</taxon>
        <taxon>Bacillota</taxon>
        <taxon>Tissierellia</taxon>
        <taxon>Tissierellales</taxon>
        <taxon>Peptoniphilaceae</taxon>
        <taxon>Anaerococcus</taxon>
    </lineage>
</organism>
<name>A0A133KEF3_9FIRM</name>
<proteinExistence type="predicted"/>
<dbReference type="EMBL" id="LRPM01000039">
    <property type="protein sequence ID" value="KWZ77948.1"/>
    <property type="molecule type" value="Genomic_DNA"/>
</dbReference>
<dbReference type="Pfam" id="PF11335">
    <property type="entry name" value="DUF3137"/>
    <property type="match status" value="1"/>
</dbReference>